<dbReference type="EMBL" id="BAAACF010000001">
    <property type="protein sequence ID" value="GAA0722337.1"/>
    <property type="molecule type" value="Genomic_DNA"/>
</dbReference>
<dbReference type="Proteomes" id="UP001500339">
    <property type="component" value="Unassembled WGS sequence"/>
</dbReference>
<keyword evidence="1" id="KW-0472">Membrane</keyword>
<name>A0ABN1IVR2_9CLOT</name>
<reference evidence="2 3" key="1">
    <citation type="journal article" date="2019" name="Int. J. Syst. Evol. Microbiol.">
        <title>The Global Catalogue of Microorganisms (GCM) 10K type strain sequencing project: providing services to taxonomists for standard genome sequencing and annotation.</title>
        <authorList>
            <consortium name="The Broad Institute Genomics Platform"/>
            <consortium name="The Broad Institute Genome Sequencing Center for Infectious Disease"/>
            <person name="Wu L."/>
            <person name="Ma J."/>
        </authorList>
    </citation>
    <scope>NUCLEOTIDE SEQUENCE [LARGE SCALE GENOMIC DNA]</scope>
    <source>
        <strain evidence="2 3">JCM 1405</strain>
    </source>
</reference>
<organism evidence="2 3">
    <name type="scientific">Clostridium malenominatum</name>
    <dbReference type="NCBI Taxonomy" id="1539"/>
    <lineage>
        <taxon>Bacteria</taxon>
        <taxon>Bacillati</taxon>
        <taxon>Bacillota</taxon>
        <taxon>Clostridia</taxon>
        <taxon>Eubacteriales</taxon>
        <taxon>Clostridiaceae</taxon>
        <taxon>Clostridium</taxon>
    </lineage>
</organism>
<proteinExistence type="predicted"/>
<gene>
    <name evidence="2" type="ORF">GCM10008905_13720</name>
</gene>
<feature type="transmembrane region" description="Helical" evidence="1">
    <location>
        <begin position="6"/>
        <end position="22"/>
    </location>
</feature>
<feature type="transmembrane region" description="Helical" evidence="1">
    <location>
        <begin position="65"/>
        <end position="83"/>
    </location>
</feature>
<feature type="transmembrane region" description="Helical" evidence="1">
    <location>
        <begin position="122"/>
        <end position="143"/>
    </location>
</feature>
<keyword evidence="1" id="KW-0812">Transmembrane</keyword>
<accession>A0ABN1IVR2</accession>
<keyword evidence="3" id="KW-1185">Reference proteome</keyword>
<dbReference type="RefSeq" id="WP_343768122.1">
    <property type="nucleotide sequence ID" value="NZ_BAAACF010000001.1"/>
</dbReference>
<evidence type="ECO:0000256" key="1">
    <source>
        <dbReference type="SAM" id="Phobius"/>
    </source>
</evidence>
<sequence>MLFNIIFGLIVPWLTVGVFLFIKEKKIIFYIVPFVSVISYIENTLTYQFGFNYIAPKELSNLSQLLTDIGYFALVGGLFIYAIERLNVHVPLIIFIFSIISTATEYPFVLVGKIIYENGWNFVYTFFSYLIPYVILYCFYYSLKKLNLY</sequence>
<feature type="transmembrane region" description="Helical" evidence="1">
    <location>
        <begin position="27"/>
        <end position="45"/>
    </location>
</feature>
<comment type="caution">
    <text evidence="2">The sequence shown here is derived from an EMBL/GenBank/DDBJ whole genome shotgun (WGS) entry which is preliminary data.</text>
</comment>
<keyword evidence="1" id="KW-1133">Transmembrane helix</keyword>
<feature type="transmembrane region" description="Helical" evidence="1">
    <location>
        <begin position="90"/>
        <end position="116"/>
    </location>
</feature>
<evidence type="ECO:0000313" key="3">
    <source>
        <dbReference type="Proteomes" id="UP001500339"/>
    </source>
</evidence>
<protein>
    <submittedName>
        <fullName evidence="2">Uncharacterized protein</fullName>
    </submittedName>
</protein>
<evidence type="ECO:0000313" key="2">
    <source>
        <dbReference type="EMBL" id="GAA0722337.1"/>
    </source>
</evidence>